<evidence type="ECO:0000256" key="4">
    <source>
        <dbReference type="ARBA" id="ARBA00022692"/>
    </source>
</evidence>
<dbReference type="PANTHER" id="PTHR30069:SF29">
    <property type="entry name" value="HEMOGLOBIN AND HEMOGLOBIN-HAPTOGLOBIN-BINDING PROTEIN 1-RELATED"/>
    <property type="match status" value="1"/>
</dbReference>
<organism evidence="8 9">
    <name type="scientific">Pedobacter psychrophilus</name>
    <dbReference type="NCBI Taxonomy" id="1826909"/>
    <lineage>
        <taxon>Bacteria</taxon>
        <taxon>Pseudomonadati</taxon>
        <taxon>Bacteroidota</taxon>
        <taxon>Sphingobacteriia</taxon>
        <taxon>Sphingobacteriales</taxon>
        <taxon>Sphingobacteriaceae</taxon>
        <taxon>Pedobacter</taxon>
    </lineage>
</organism>
<reference evidence="8 9" key="2">
    <citation type="submission" date="2016-06" db="EMBL/GenBank/DDBJ databases">
        <title>Pedobacter psychrophilus sp. nov., isolated from Antarctic fragmentary rock.</title>
        <authorList>
            <person name="Svec P."/>
        </authorList>
    </citation>
    <scope>NUCLEOTIDE SEQUENCE [LARGE SCALE GENOMIC DNA]</scope>
    <source>
        <strain evidence="8 9">CCM 8644</strain>
    </source>
</reference>
<comment type="subcellular location">
    <subcellularLocation>
        <location evidence="1">Cell outer membrane</location>
        <topology evidence="1">Multi-pass membrane protein</topology>
    </subcellularLocation>
</comment>
<dbReference type="OrthoDB" id="983143at2"/>
<sequence>MNIKNCLLGHTLYKEHFKLKAFAFIIITLLLANVSAFSQEKIQVTAYNIGLNKVITNLRDKYNIDVSFNDDKLNAYKINLQKEFSSSDKALRYILKGLPLKLELINNVYVISDLKQVKQLNYILSGNISDDISNETLPFSTVVINGLSLISDQKGNFSFSSKTDSIFKLQVSYLGFMKLDTLVDAKNYLVIKLKNNNIQLTEVILSSAQKDIESNTFYSAGNLKINHSVGENLPGGSDNSVYNLLRLQPGILASGEQANDLLIWGSYKGQTKVSFDGFTLFGVRNFNDNIGAINPLIAKDLNIQKGGYGVSQGDRVGGIVDITGIEGNTIKPSLKIGLNNLTLNGIITTPLFKNTALVIAARQTYYNVYNPYQLSVNVQNRQRTSDVIDFNVVPNYDFNDLNLKFSGKSITGDNYYISLYKGNDDFSSLFNTIQGRFKINGDDEEKNNQYGGAANYSKIWQKGSISNITLSSSRLKNQSDNNTIINFNNNNQNFSTLIDLLNNNITEQSVKLTHLLPIVTNNNFLLGAGYIYDQTLLTRDSLNFRKLYEQNSSNRLYAFIENNYFISPKLKITPGLRVDYAGNLNKAYLQPRLAIKYQVNNQFKLSGSWGVYNQFIAYNATVDEQGNLKYNWTVCDNKKTPIYDAQHWVLGANYQKNNWSVDGDFYYRTTTGITKYIQTKTTRTNLIGNGRAIGLDVLIKKNYKGSTAWVGYTLSQTTEQYPIKINNKTINNQYQRAPQDQRHEVKIATIINFAPFYLSANYVYGSGFPSTNPLDNQNDNVLPYSRFDTALNYKFYKKRYGLETGISILNLFNTQNLKINNLERIPTEQTSTLNIYNQAVPFTPTLFLNISL</sequence>
<reference evidence="8 9" key="1">
    <citation type="submission" date="2016-04" db="EMBL/GenBank/DDBJ databases">
        <authorList>
            <person name="Evans L.H."/>
            <person name="Alamgir A."/>
            <person name="Owens N."/>
            <person name="Weber N.D."/>
            <person name="Virtaneva K."/>
            <person name="Barbian K."/>
            <person name="Babar A."/>
            <person name="Rosenke K."/>
        </authorList>
    </citation>
    <scope>NUCLEOTIDE SEQUENCE [LARGE SCALE GENOMIC DNA]</scope>
    <source>
        <strain evidence="8 9">CCM 8644</strain>
    </source>
</reference>
<keyword evidence="4" id="KW-0812">Transmembrane</keyword>
<dbReference type="InterPro" id="IPR036942">
    <property type="entry name" value="Beta-barrel_TonB_sf"/>
</dbReference>
<keyword evidence="3" id="KW-1134">Transmembrane beta strand</keyword>
<dbReference type="AlphaFoldDB" id="A0A179DC07"/>
<evidence type="ECO:0000256" key="5">
    <source>
        <dbReference type="ARBA" id="ARBA00022729"/>
    </source>
</evidence>
<proteinExistence type="predicted"/>
<comment type="caution">
    <text evidence="8">The sequence shown here is derived from an EMBL/GenBank/DDBJ whole genome shotgun (WGS) entry which is preliminary data.</text>
</comment>
<evidence type="ECO:0000256" key="3">
    <source>
        <dbReference type="ARBA" id="ARBA00022452"/>
    </source>
</evidence>
<keyword evidence="7" id="KW-0998">Cell outer membrane</keyword>
<dbReference type="GO" id="GO:0015344">
    <property type="term" value="F:siderophore uptake transmembrane transporter activity"/>
    <property type="evidence" value="ECO:0007669"/>
    <property type="project" value="TreeGrafter"/>
</dbReference>
<keyword evidence="6" id="KW-0472">Membrane</keyword>
<dbReference type="PANTHER" id="PTHR30069">
    <property type="entry name" value="TONB-DEPENDENT OUTER MEMBRANE RECEPTOR"/>
    <property type="match status" value="1"/>
</dbReference>
<dbReference type="Pfam" id="PF13715">
    <property type="entry name" value="CarbopepD_reg_2"/>
    <property type="match status" value="1"/>
</dbReference>
<keyword evidence="9" id="KW-1185">Reference proteome</keyword>
<evidence type="ECO:0000256" key="1">
    <source>
        <dbReference type="ARBA" id="ARBA00004571"/>
    </source>
</evidence>
<dbReference type="EMBL" id="LWHJ01000032">
    <property type="protein sequence ID" value="OAQ37993.1"/>
    <property type="molecule type" value="Genomic_DNA"/>
</dbReference>
<evidence type="ECO:0000256" key="2">
    <source>
        <dbReference type="ARBA" id="ARBA00022448"/>
    </source>
</evidence>
<dbReference type="SUPFAM" id="SSF56935">
    <property type="entry name" value="Porins"/>
    <property type="match status" value="1"/>
</dbReference>
<dbReference type="RefSeq" id="WP_068823816.1">
    <property type="nucleotide sequence ID" value="NZ_LWHJ01000032.1"/>
</dbReference>
<evidence type="ECO:0000256" key="7">
    <source>
        <dbReference type="ARBA" id="ARBA00023237"/>
    </source>
</evidence>
<accession>A0A179DC07</accession>
<evidence type="ECO:0000313" key="9">
    <source>
        <dbReference type="Proteomes" id="UP000078459"/>
    </source>
</evidence>
<dbReference type="GO" id="GO:0009279">
    <property type="term" value="C:cell outer membrane"/>
    <property type="evidence" value="ECO:0007669"/>
    <property type="project" value="UniProtKB-SubCell"/>
</dbReference>
<dbReference type="Proteomes" id="UP000078459">
    <property type="component" value="Unassembled WGS sequence"/>
</dbReference>
<gene>
    <name evidence="8" type="ORF">A5893_16630</name>
</gene>
<dbReference type="STRING" id="1826909.A5893_16630"/>
<name>A0A179DC07_9SPHI</name>
<dbReference type="Gene3D" id="2.40.170.20">
    <property type="entry name" value="TonB-dependent receptor, beta-barrel domain"/>
    <property type="match status" value="1"/>
</dbReference>
<evidence type="ECO:0000256" key="6">
    <source>
        <dbReference type="ARBA" id="ARBA00023136"/>
    </source>
</evidence>
<dbReference type="GO" id="GO:0044718">
    <property type="term" value="P:siderophore transmembrane transport"/>
    <property type="evidence" value="ECO:0007669"/>
    <property type="project" value="TreeGrafter"/>
</dbReference>
<keyword evidence="2" id="KW-0813">Transport</keyword>
<dbReference type="InterPro" id="IPR039426">
    <property type="entry name" value="TonB-dep_rcpt-like"/>
</dbReference>
<keyword evidence="5" id="KW-0732">Signal</keyword>
<protein>
    <submittedName>
        <fullName evidence="8">Uncharacterized protein</fullName>
    </submittedName>
</protein>
<evidence type="ECO:0000313" key="8">
    <source>
        <dbReference type="EMBL" id="OAQ37993.1"/>
    </source>
</evidence>